<name>A0A1B1YTR5_9GAMM</name>
<dbReference type="OrthoDB" id="7066727at2"/>
<dbReference type="PROSITE" id="PS50850">
    <property type="entry name" value="MFS"/>
    <property type="match status" value="1"/>
</dbReference>
<dbReference type="PROSITE" id="PS00217">
    <property type="entry name" value="SUGAR_TRANSPORT_2"/>
    <property type="match status" value="1"/>
</dbReference>
<organism evidence="7 8">
    <name type="scientific">Immundisolibacter cernigliae</name>
    <dbReference type="NCBI Taxonomy" id="1810504"/>
    <lineage>
        <taxon>Bacteria</taxon>
        <taxon>Pseudomonadati</taxon>
        <taxon>Pseudomonadota</taxon>
        <taxon>Gammaproteobacteria</taxon>
        <taxon>Immundisolibacterales</taxon>
        <taxon>Immundisolibacteraceae</taxon>
        <taxon>Immundisolibacter</taxon>
    </lineage>
</organism>
<dbReference type="SUPFAM" id="SSF103473">
    <property type="entry name" value="MFS general substrate transporter"/>
    <property type="match status" value="1"/>
</dbReference>
<dbReference type="InParanoid" id="A0A1B1YTR5"/>
<dbReference type="Gene3D" id="1.20.1250.20">
    <property type="entry name" value="MFS general substrate transporter like domains"/>
    <property type="match status" value="1"/>
</dbReference>
<keyword evidence="2 5" id="KW-0812">Transmembrane</keyword>
<evidence type="ECO:0000256" key="3">
    <source>
        <dbReference type="ARBA" id="ARBA00022989"/>
    </source>
</evidence>
<reference evidence="8" key="1">
    <citation type="submission" date="2016-03" db="EMBL/GenBank/DDBJ databases">
        <title>Complete genome sequence of Solimmundus cernigliae, representing a novel lineage of polycyclic aromatic hydrocarbon degraders within the Gammaproteobacteria.</title>
        <authorList>
            <person name="Singleton D.R."/>
            <person name="Dickey A.N."/>
            <person name="Scholl E.H."/>
            <person name="Wright F.A."/>
            <person name="Aitken M.D."/>
        </authorList>
    </citation>
    <scope>NUCLEOTIDE SEQUENCE [LARGE SCALE GENOMIC DNA]</scope>
    <source>
        <strain evidence="8">TR3.2</strain>
    </source>
</reference>
<sequence>MKEPVRTWDVAARLNDAPLGALHWLVLALTFAVAATDGLDAQIIGFTAPQIAAEFGIGNDRLGPVFSAALLGMTAGALLFGTLGDRFGRRRTMIACVALFGGGTLLTAFAGSVTQLMLLRLVTGLGLGGALPNAVTLVAECAPGKHRPLLVTLMYIGFFVGGLLGGVIAGSLVVDHGWRVMFYVGGGLPLALSLLLLALLPESPQYLARRAGAGGQLSGLLARLDPAGAYGAHDRYTLPEASSRADVGELFRHRRVRNTVLLWLAFFINLLVLFFLMNWLPKLLVDGGVPLAQAIRVTVMFNVGGVLGALVLAWLSARHNPRRMLAAFFALGAIAIMAIGLGDGRFAPVAAACFATGLFAGAAQVGLYPIATQVYPSAVRATGVGWAQAWGRIGSIFGPLAGGWLAVLEPRFAIYFLVFGAPLLVAAAAIAAMRDA</sequence>
<dbReference type="InterPro" id="IPR011701">
    <property type="entry name" value="MFS"/>
</dbReference>
<protein>
    <recommendedName>
        <fullName evidence="6">Major facilitator superfamily (MFS) profile domain-containing protein</fullName>
    </recommendedName>
</protein>
<dbReference type="GO" id="GO:0005886">
    <property type="term" value="C:plasma membrane"/>
    <property type="evidence" value="ECO:0007669"/>
    <property type="project" value="TreeGrafter"/>
</dbReference>
<feature type="transmembrane region" description="Helical" evidence="5">
    <location>
        <begin position="347"/>
        <end position="368"/>
    </location>
</feature>
<feature type="transmembrane region" description="Helical" evidence="5">
    <location>
        <begin position="21"/>
        <end position="44"/>
    </location>
</feature>
<evidence type="ECO:0000313" key="8">
    <source>
        <dbReference type="Proteomes" id="UP000092952"/>
    </source>
</evidence>
<dbReference type="STRING" id="1810504.PG2T_07900"/>
<dbReference type="AlphaFoldDB" id="A0A1B1YTR5"/>
<feature type="transmembrane region" description="Helical" evidence="5">
    <location>
        <begin position="117"/>
        <end position="138"/>
    </location>
</feature>
<evidence type="ECO:0000313" key="7">
    <source>
        <dbReference type="EMBL" id="ANX04109.1"/>
    </source>
</evidence>
<dbReference type="PANTHER" id="PTHR23508">
    <property type="entry name" value="CARBOXYLIC ACID TRANSPORTER PROTEIN HOMOLOG"/>
    <property type="match status" value="1"/>
</dbReference>
<dbReference type="Pfam" id="PF07690">
    <property type="entry name" value="MFS_1"/>
    <property type="match status" value="2"/>
</dbReference>
<dbReference type="EMBL" id="CP014671">
    <property type="protein sequence ID" value="ANX04109.1"/>
    <property type="molecule type" value="Genomic_DNA"/>
</dbReference>
<evidence type="ECO:0000256" key="2">
    <source>
        <dbReference type="ARBA" id="ARBA00022692"/>
    </source>
</evidence>
<comment type="subcellular location">
    <subcellularLocation>
        <location evidence="1">Membrane</location>
        <topology evidence="1">Multi-pass membrane protein</topology>
    </subcellularLocation>
</comment>
<dbReference type="KEGG" id="gbi:PG2T_07900"/>
<evidence type="ECO:0000256" key="1">
    <source>
        <dbReference type="ARBA" id="ARBA00004141"/>
    </source>
</evidence>
<feature type="domain" description="Major facilitator superfamily (MFS) profile" evidence="6">
    <location>
        <begin position="26"/>
        <end position="436"/>
    </location>
</feature>
<dbReference type="CDD" id="cd17365">
    <property type="entry name" value="MFS_PcaK_like"/>
    <property type="match status" value="1"/>
</dbReference>
<feature type="transmembrane region" description="Helical" evidence="5">
    <location>
        <begin position="150"/>
        <end position="174"/>
    </location>
</feature>
<keyword evidence="8" id="KW-1185">Reference proteome</keyword>
<feature type="transmembrane region" description="Helical" evidence="5">
    <location>
        <begin position="64"/>
        <end position="81"/>
    </location>
</feature>
<proteinExistence type="predicted"/>
<gene>
    <name evidence="7" type="ORF">PG2T_07900</name>
</gene>
<evidence type="ECO:0000256" key="5">
    <source>
        <dbReference type="SAM" id="Phobius"/>
    </source>
</evidence>
<feature type="transmembrane region" description="Helical" evidence="5">
    <location>
        <begin position="260"/>
        <end position="279"/>
    </location>
</feature>
<dbReference type="FunCoup" id="A0A1B1YTR5">
    <property type="interactions" value="38"/>
</dbReference>
<dbReference type="InterPro" id="IPR005829">
    <property type="entry name" value="Sugar_transporter_CS"/>
</dbReference>
<dbReference type="RefSeq" id="WP_068804006.1">
    <property type="nucleotide sequence ID" value="NZ_CP014671.1"/>
</dbReference>
<dbReference type="InterPro" id="IPR036259">
    <property type="entry name" value="MFS_trans_sf"/>
</dbReference>
<feature type="transmembrane region" description="Helical" evidence="5">
    <location>
        <begin position="93"/>
        <end position="111"/>
    </location>
</feature>
<feature type="transmembrane region" description="Helical" evidence="5">
    <location>
        <begin position="180"/>
        <end position="200"/>
    </location>
</feature>
<feature type="transmembrane region" description="Helical" evidence="5">
    <location>
        <begin position="389"/>
        <end position="407"/>
    </location>
</feature>
<dbReference type="GO" id="GO:0046943">
    <property type="term" value="F:carboxylic acid transmembrane transporter activity"/>
    <property type="evidence" value="ECO:0007669"/>
    <property type="project" value="TreeGrafter"/>
</dbReference>
<accession>A0A1B1YTR5</accession>
<dbReference type="InterPro" id="IPR020846">
    <property type="entry name" value="MFS_dom"/>
</dbReference>
<dbReference type="PANTHER" id="PTHR23508:SF10">
    <property type="entry name" value="CARBOXYLIC ACID TRANSPORTER PROTEIN HOMOLOG"/>
    <property type="match status" value="1"/>
</dbReference>
<evidence type="ECO:0000256" key="4">
    <source>
        <dbReference type="ARBA" id="ARBA00023136"/>
    </source>
</evidence>
<dbReference type="Proteomes" id="UP000092952">
    <property type="component" value="Chromosome"/>
</dbReference>
<feature type="transmembrane region" description="Helical" evidence="5">
    <location>
        <begin position="324"/>
        <end position="341"/>
    </location>
</feature>
<keyword evidence="3 5" id="KW-1133">Transmembrane helix</keyword>
<keyword evidence="4 5" id="KW-0472">Membrane</keyword>
<feature type="transmembrane region" description="Helical" evidence="5">
    <location>
        <begin position="413"/>
        <end position="433"/>
    </location>
</feature>
<feature type="transmembrane region" description="Helical" evidence="5">
    <location>
        <begin position="299"/>
        <end position="317"/>
    </location>
</feature>
<evidence type="ECO:0000259" key="6">
    <source>
        <dbReference type="PROSITE" id="PS50850"/>
    </source>
</evidence>